<keyword evidence="2" id="KW-1185">Reference proteome</keyword>
<evidence type="ECO:0000313" key="2">
    <source>
        <dbReference type="Proteomes" id="UP000181790"/>
    </source>
</evidence>
<protein>
    <submittedName>
        <fullName evidence="1">Uncharacterized protein</fullName>
    </submittedName>
</protein>
<dbReference type="AlphaFoldDB" id="A0A1S2VE37"/>
<dbReference type="EMBL" id="MORL01000016">
    <property type="protein sequence ID" value="OIN57021.1"/>
    <property type="molecule type" value="Genomic_DNA"/>
</dbReference>
<name>A0A1S2VE37_9BACT</name>
<dbReference type="Proteomes" id="UP000181790">
    <property type="component" value="Unassembled WGS sequence"/>
</dbReference>
<comment type="caution">
    <text evidence="1">The sequence shown here is derived from an EMBL/GenBank/DDBJ whole genome shotgun (WGS) entry which is preliminary data.</text>
</comment>
<evidence type="ECO:0000313" key="1">
    <source>
        <dbReference type="EMBL" id="OIN57021.1"/>
    </source>
</evidence>
<reference evidence="1 2" key="1">
    <citation type="submission" date="2016-10" db="EMBL/GenBank/DDBJ databases">
        <title>Arsenicibacter rosenii gen. nov., sp. nov., an efficient arsenic-methylating bacterium isolated from an arsenic-contaminated paddy soil.</title>
        <authorList>
            <person name="Huang K."/>
        </authorList>
    </citation>
    <scope>NUCLEOTIDE SEQUENCE [LARGE SCALE GENOMIC DNA]</scope>
    <source>
        <strain evidence="1 2">SM-1</strain>
    </source>
</reference>
<proteinExistence type="predicted"/>
<organism evidence="1 2">
    <name type="scientific">Arsenicibacter rosenii</name>
    <dbReference type="NCBI Taxonomy" id="1750698"/>
    <lineage>
        <taxon>Bacteria</taxon>
        <taxon>Pseudomonadati</taxon>
        <taxon>Bacteroidota</taxon>
        <taxon>Cytophagia</taxon>
        <taxon>Cytophagales</taxon>
        <taxon>Spirosomataceae</taxon>
        <taxon>Arsenicibacter</taxon>
    </lineage>
</organism>
<accession>A0A1S2VE37</accession>
<gene>
    <name evidence="1" type="ORF">BLX24_21985</name>
</gene>
<sequence length="72" mass="8406">MNENENPFAIVVLTALLAIQKKQLDDENLYALKFSLARRLLSRQLPRKKVSDLLTFLPYYVRFADPAYSVKF</sequence>